<dbReference type="PANTHER" id="PTHR18964:SF149">
    <property type="entry name" value="BIFUNCTIONAL UDP-N-ACETYLGLUCOSAMINE 2-EPIMERASE_N-ACETYLMANNOSAMINE KINASE"/>
    <property type="match status" value="1"/>
</dbReference>
<keyword evidence="2" id="KW-0812">Transmembrane</keyword>
<dbReference type="Proteomes" id="UP000016649">
    <property type="component" value="Unassembled WGS sequence"/>
</dbReference>
<dbReference type="EMBL" id="AWVH01000044">
    <property type="protein sequence ID" value="ERJ91550.1"/>
    <property type="molecule type" value="Genomic_DNA"/>
</dbReference>
<protein>
    <submittedName>
        <fullName evidence="3">ROK family protein</fullName>
    </submittedName>
</protein>
<dbReference type="SUPFAM" id="SSF53067">
    <property type="entry name" value="Actin-like ATPase domain"/>
    <property type="match status" value="1"/>
</dbReference>
<reference evidence="3 4" key="1">
    <citation type="submission" date="2013-08" db="EMBL/GenBank/DDBJ databases">
        <authorList>
            <person name="Weinstock G."/>
            <person name="Sodergren E."/>
            <person name="Wylie T."/>
            <person name="Fulton L."/>
            <person name="Fulton R."/>
            <person name="Fronick C."/>
            <person name="O'Laughlin M."/>
            <person name="Godfrey J."/>
            <person name="Miner T."/>
            <person name="Herter B."/>
            <person name="Appelbaum E."/>
            <person name="Cordes M."/>
            <person name="Lek S."/>
            <person name="Wollam A."/>
            <person name="Pepin K.H."/>
            <person name="Palsikar V.B."/>
            <person name="Mitreva M."/>
            <person name="Wilson R.K."/>
        </authorList>
    </citation>
    <scope>NUCLEOTIDE SEQUENCE [LARGE SCALE GENOMIC DNA]</scope>
    <source>
        <strain evidence="3 4">ATCC 700332</strain>
    </source>
</reference>
<gene>
    <name evidence="3" type="ORF">HMPREF9193_02003</name>
</gene>
<organism evidence="3 4">
    <name type="scientific">Treponema lecithinolyticum ATCC 700332</name>
    <dbReference type="NCBI Taxonomy" id="1321815"/>
    <lineage>
        <taxon>Bacteria</taxon>
        <taxon>Pseudomonadati</taxon>
        <taxon>Spirochaetota</taxon>
        <taxon>Spirochaetia</taxon>
        <taxon>Spirochaetales</taxon>
        <taxon>Treponemataceae</taxon>
        <taxon>Treponema</taxon>
    </lineage>
</organism>
<keyword evidence="2" id="KW-0472">Membrane</keyword>
<comment type="similarity">
    <text evidence="1">Belongs to the ROK (NagC/XylR) family.</text>
</comment>
<evidence type="ECO:0000313" key="4">
    <source>
        <dbReference type="Proteomes" id="UP000016649"/>
    </source>
</evidence>
<accession>A0ABN0NW15</accession>
<comment type="caution">
    <text evidence="3">The sequence shown here is derived from an EMBL/GenBank/DDBJ whole genome shotgun (WGS) entry which is preliminary data.</text>
</comment>
<proteinExistence type="inferred from homology"/>
<evidence type="ECO:0000313" key="3">
    <source>
        <dbReference type="EMBL" id="ERJ91550.1"/>
    </source>
</evidence>
<dbReference type="RefSeq" id="WP_021686176.1">
    <property type="nucleotide sequence ID" value="NZ_KI260554.1"/>
</dbReference>
<dbReference type="InterPro" id="IPR043129">
    <property type="entry name" value="ATPase_NBD"/>
</dbReference>
<feature type="transmembrane region" description="Helical" evidence="2">
    <location>
        <begin position="253"/>
        <end position="274"/>
    </location>
</feature>
<evidence type="ECO:0000256" key="1">
    <source>
        <dbReference type="ARBA" id="ARBA00006479"/>
    </source>
</evidence>
<sequence>MNAPYSIGIDVGGTKTALGLFASDGVLIERTQYPSNKTAEPEAFFDELAEHCKKLIQSQNLTVKDLDGIGIGMPSFVLFSEGRILKTSNLTNIRDFPARDYFSERFENAVRIVIDNDAHTGALAEFRHGAGQGFEHMLFCPVSTGISSGIIINKELFRGSYGWAGESGHMLITPNDGILCGCGNRGCLMSWCSGSMIVKHVQQKIAAGEKTLIEELAGGSEKITAMHICQAWEQNDQTAKQAVEQMAQYQAVWLFNLYVTLNINCFVFSGGLLCMGDKLFKRSKELFDAYNNNSYPVYFKHASLGENAGIIGARELLY</sequence>
<name>A0ABN0NW15_TRELE</name>
<dbReference type="Pfam" id="PF00480">
    <property type="entry name" value="ROK"/>
    <property type="match status" value="1"/>
</dbReference>
<dbReference type="Gene3D" id="3.30.420.40">
    <property type="match status" value="2"/>
</dbReference>
<dbReference type="InterPro" id="IPR000600">
    <property type="entry name" value="ROK"/>
</dbReference>
<evidence type="ECO:0000256" key="2">
    <source>
        <dbReference type="SAM" id="Phobius"/>
    </source>
</evidence>
<dbReference type="PANTHER" id="PTHR18964">
    <property type="entry name" value="ROK (REPRESSOR, ORF, KINASE) FAMILY"/>
    <property type="match status" value="1"/>
</dbReference>
<keyword evidence="2" id="KW-1133">Transmembrane helix</keyword>
<keyword evidence="4" id="KW-1185">Reference proteome</keyword>